<keyword evidence="3" id="KW-1185">Reference proteome</keyword>
<proteinExistence type="predicted"/>
<evidence type="ECO:0000313" key="2">
    <source>
        <dbReference type="EMBL" id="VTJ79213.1"/>
    </source>
</evidence>
<feature type="non-terminal residue" evidence="2">
    <location>
        <position position="1"/>
    </location>
</feature>
<feature type="region of interest" description="Disordered" evidence="1">
    <location>
        <begin position="1"/>
        <end position="82"/>
    </location>
</feature>
<organism evidence="2 3">
    <name type="scientific">Marmota monax</name>
    <name type="common">Woodchuck</name>
    <dbReference type="NCBI Taxonomy" id="9995"/>
    <lineage>
        <taxon>Eukaryota</taxon>
        <taxon>Metazoa</taxon>
        <taxon>Chordata</taxon>
        <taxon>Craniata</taxon>
        <taxon>Vertebrata</taxon>
        <taxon>Euteleostomi</taxon>
        <taxon>Mammalia</taxon>
        <taxon>Eutheria</taxon>
        <taxon>Euarchontoglires</taxon>
        <taxon>Glires</taxon>
        <taxon>Rodentia</taxon>
        <taxon>Sciuromorpha</taxon>
        <taxon>Sciuridae</taxon>
        <taxon>Xerinae</taxon>
        <taxon>Marmotini</taxon>
        <taxon>Marmota</taxon>
    </lineage>
</organism>
<comment type="caution">
    <text evidence="2">The sequence shown here is derived from an EMBL/GenBank/DDBJ whole genome shotgun (WGS) entry which is preliminary data.</text>
</comment>
<accession>A0A5E4CBI9</accession>
<feature type="compositionally biased region" description="Basic and acidic residues" evidence="1">
    <location>
        <begin position="37"/>
        <end position="46"/>
    </location>
</feature>
<gene>
    <name evidence="2" type="ORF">MONAX_5E017293</name>
</gene>
<dbReference type="Proteomes" id="UP000335636">
    <property type="component" value="Unassembled WGS sequence"/>
</dbReference>
<evidence type="ECO:0000256" key="1">
    <source>
        <dbReference type="SAM" id="MobiDB-lite"/>
    </source>
</evidence>
<name>A0A5E4CBI9_MARMO</name>
<feature type="compositionally biased region" description="Basic residues" evidence="1">
    <location>
        <begin position="1"/>
        <end position="10"/>
    </location>
</feature>
<feature type="non-terminal residue" evidence="2">
    <location>
        <position position="82"/>
    </location>
</feature>
<dbReference type="AlphaFoldDB" id="A0A5E4CBI9"/>
<dbReference type="EMBL" id="CABDUW010001159">
    <property type="protein sequence ID" value="VTJ79213.1"/>
    <property type="molecule type" value="Genomic_DNA"/>
</dbReference>
<protein>
    <submittedName>
        <fullName evidence="2">Uncharacterized protein</fullName>
    </submittedName>
</protein>
<evidence type="ECO:0000313" key="3">
    <source>
        <dbReference type="Proteomes" id="UP000335636"/>
    </source>
</evidence>
<reference evidence="2" key="1">
    <citation type="submission" date="2019-04" db="EMBL/GenBank/DDBJ databases">
        <authorList>
            <person name="Alioto T."/>
            <person name="Alioto T."/>
        </authorList>
    </citation>
    <scope>NUCLEOTIDE SEQUENCE [LARGE SCALE GENOMIC DNA]</scope>
</reference>
<sequence>HTGVHKHARTRTLPSCARPASEGGHELTARRAGPARAPEERAERGRGRNQQQAEVGVGVGSDPGDPQVSLSSPPGLPPAHVP</sequence>